<evidence type="ECO:0000256" key="1">
    <source>
        <dbReference type="SAM" id="Phobius"/>
    </source>
</evidence>
<feature type="transmembrane region" description="Helical" evidence="1">
    <location>
        <begin position="39"/>
        <end position="58"/>
    </location>
</feature>
<name>A0ABD6DRL6_9EURY</name>
<keyword evidence="1" id="KW-0812">Transmembrane</keyword>
<dbReference type="EMBL" id="JBHUDP010000001">
    <property type="protein sequence ID" value="MFD1684903.1"/>
    <property type="molecule type" value="Genomic_DNA"/>
</dbReference>
<evidence type="ECO:0000313" key="3">
    <source>
        <dbReference type="Proteomes" id="UP001597092"/>
    </source>
</evidence>
<feature type="transmembrane region" description="Helical" evidence="1">
    <location>
        <begin position="266"/>
        <end position="293"/>
    </location>
</feature>
<organism evidence="2 3">
    <name type="scientific">Halobellus litoreus</name>
    <dbReference type="NCBI Taxonomy" id="755310"/>
    <lineage>
        <taxon>Archaea</taxon>
        <taxon>Methanobacteriati</taxon>
        <taxon>Methanobacteriota</taxon>
        <taxon>Stenosarchaea group</taxon>
        <taxon>Halobacteria</taxon>
        <taxon>Halobacteriales</taxon>
        <taxon>Haloferacaceae</taxon>
        <taxon>Halobellus</taxon>
    </lineage>
</organism>
<dbReference type="RefSeq" id="WP_256307623.1">
    <property type="nucleotide sequence ID" value="NZ_JANHAW010000002.1"/>
</dbReference>
<feature type="transmembrane region" description="Helical" evidence="1">
    <location>
        <begin position="146"/>
        <end position="164"/>
    </location>
</feature>
<evidence type="ECO:0000313" key="2">
    <source>
        <dbReference type="EMBL" id="MFD1684903.1"/>
    </source>
</evidence>
<keyword evidence="1" id="KW-1133">Transmembrane helix</keyword>
<feature type="transmembrane region" description="Helical" evidence="1">
    <location>
        <begin position="226"/>
        <end position="245"/>
    </location>
</feature>
<keyword evidence="3" id="KW-1185">Reference proteome</keyword>
<feature type="transmembrane region" description="Helical" evidence="1">
    <location>
        <begin position="83"/>
        <end position="100"/>
    </location>
</feature>
<feature type="transmembrane region" description="Helical" evidence="1">
    <location>
        <begin position="171"/>
        <end position="189"/>
    </location>
</feature>
<proteinExistence type="predicted"/>
<dbReference type="Proteomes" id="UP001597092">
    <property type="component" value="Unassembled WGS sequence"/>
</dbReference>
<accession>A0ABD6DRL6</accession>
<comment type="caution">
    <text evidence="2">The sequence shown here is derived from an EMBL/GenBank/DDBJ whole genome shotgun (WGS) entry which is preliminary data.</text>
</comment>
<reference evidence="2 3" key="1">
    <citation type="journal article" date="2019" name="Int. J. Syst. Evol. Microbiol.">
        <title>The Global Catalogue of Microorganisms (GCM) 10K type strain sequencing project: providing services to taxonomists for standard genome sequencing and annotation.</title>
        <authorList>
            <consortium name="The Broad Institute Genomics Platform"/>
            <consortium name="The Broad Institute Genome Sequencing Center for Infectious Disease"/>
            <person name="Wu L."/>
            <person name="Ma J."/>
        </authorList>
    </citation>
    <scope>NUCLEOTIDE SEQUENCE [LARGE SCALE GENOMIC DNA]</scope>
    <source>
        <strain evidence="2 3">CGMCC 1.10387</strain>
    </source>
</reference>
<keyword evidence="1" id="KW-0472">Membrane</keyword>
<gene>
    <name evidence="2" type="ORF">ACFSAS_04685</name>
</gene>
<dbReference type="AlphaFoldDB" id="A0ABD6DRL6"/>
<sequence length="294" mass="31114">MSPETPSGRLHSVLELGANLRGAFADLLSQEFSYSTGHAAAILSGCLFAPSLLTFWFVNGLLDFSTAVAIGAVATPAGLQVRLLAYVLLVPTFLIARAVVHLLHPVHRAQVLDGSCPNTQLLSLDWVSMGILATGLPLALQNFGPWIGMNAVFVFGVFVLPRALPDRRAEGVKLVALVLGGLVFLYANYGATLTGVPHPSTILGPVATFSLGDATTERLFRFANSVVFGPLVIGLFGIAMNHLLTRPELAEIPVVRHTLPRRDPDAVVLTSAVFGTAFYLVVVAVVTGTLVVVP</sequence>
<protein>
    <submittedName>
        <fullName evidence="2">Uncharacterized protein</fullName>
    </submittedName>
</protein>